<dbReference type="PANTHER" id="PTHR11548">
    <property type="entry name" value="THYMIDYLATE SYNTHASE 1"/>
    <property type="match status" value="1"/>
</dbReference>
<accession>A0A843Z061</accession>
<protein>
    <submittedName>
        <fullName evidence="4">Thymidylate synthase</fullName>
    </submittedName>
</protein>
<name>A0A843Z061_LEUME</name>
<dbReference type="GO" id="GO:0006231">
    <property type="term" value="P:dTMP biosynthetic process"/>
    <property type="evidence" value="ECO:0007669"/>
    <property type="project" value="TreeGrafter"/>
</dbReference>
<dbReference type="InterPro" id="IPR036926">
    <property type="entry name" value="Thymidate_synth/dCMP_Mease_sf"/>
</dbReference>
<dbReference type="GO" id="GO:0005829">
    <property type="term" value="C:cytosol"/>
    <property type="evidence" value="ECO:0007669"/>
    <property type="project" value="TreeGrafter"/>
</dbReference>
<dbReference type="EMBL" id="WIPA01000004">
    <property type="protein sequence ID" value="MQR26460.1"/>
    <property type="molecule type" value="Genomic_DNA"/>
</dbReference>
<sequence length="335" mass="39849">MTTYETFDDAYIAELNEIYHHAEFFNEPRGFSSREKLGVNFKIENPEQRIVYSQTRKTNIIFNFAEALWYLTGNNSLSYISYYNKRMPDYSMDGQILTGTAYGKKLFHFGEQNLNQWQNVKQELLNDADSKRAVIQIFDAHELTINQNLDVSCTLGLQFLIRNNQLNMVAYMRANDAFRGIVSDIFSFTFIQEFMARELNLKVGKYYHSVGTMHIYEPDNQWVTHVLNESNDQTFISPKMPQGNNWAMVHELMHYEEKLRKKELTMNWVDIQQTELSSYWQQILALFSIYQMIYYHEEVDQMLFDHLLPVYQHLLLNRWPTKMSRGMVSNDRKFI</sequence>
<feature type="domain" description="Thymidylate synthase/dCMP hydroxymethylase" evidence="3">
    <location>
        <begin position="10"/>
        <end position="231"/>
    </location>
</feature>
<proteinExistence type="predicted"/>
<dbReference type="Proteomes" id="UP000469952">
    <property type="component" value="Unassembled WGS sequence"/>
</dbReference>
<keyword evidence="2" id="KW-0808">Transferase</keyword>
<evidence type="ECO:0000313" key="4">
    <source>
        <dbReference type="EMBL" id="MQR26460.1"/>
    </source>
</evidence>
<evidence type="ECO:0000259" key="3">
    <source>
        <dbReference type="Pfam" id="PF00303"/>
    </source>
</evidence>
<dbReference type="InterPro" id="IPR045097">
    <property type="entry name" value="Thymidate_synth/dCMP_Mease"/>
</dbReference>
<dbReference type="Pfam" id="PF00303">
    <property type="entry name" value="Thymidylat_synt"/>
    <property type="match status" value="1"/>
</dbReference>
<dbReference type="SUPFAM" id="SSF55831">
    <property type="entry name" value="Thymidylate synthase/dCMP hydroxymethylase"/>
    <property type="match status" value="1"/>
</dbReference>
<gene>
    <name evidence="4" type="ORF">GFV13_04025</name>
</gene>
<organism evidence="4 5">
    <name type="scientific">Leuconostoc mesenteroides</name>
    <dbReference type="NCBI Taxonomy" id="1245"/>
    <lineage>
        <taxon>Bacteria</taxon>
        <taxon>Bacillati</taxon>
        <taxon>Bacillota</taxon>
        <taxon>Bacilli</taxon>
        <taxon>Lactobacillales</taxon>
        <taxon>Lactobacillaceae</taxon>
        <taxon>Leuconostoc</taxon>
    </lineage>
</organism>
<evidence type="ECO:0000256" key="2">
    <source>
        <dbReference type="ARBA" id="ARBA00022679"/>
    </source>
</evidence>
<dbReference type="GO" id="GO:0032259">
    <property type="term" value="P:methylation"/>
    <property type="evidence" value="ECO:0007669"/>
    <property type="project" value="UniProtKB-KW"/>
</dbReference>
<keyword evidence="1" id="KW-0489">Methyltransferase</keyword>
<dbReference type="InterPro" id="IPR023451">
    <property type="entry name" value="Thymidate_synth/dCMP_Mease_dom"/>
</dbReference>
<evidence type="ECO:0000313" key="5">
    <source>
        <dbReference type="Proteomes" id="UP000469952"/>
    </source>
</evidence>
<dbReference type="RefSeq" id="WP_059442231.1">
    <property type="nucleotide sequence ID" value="NZ_BCMO01000008.1"/>
</dbReference>
<reference evidence="4 5" key="1">
    <citation type="submission" date="2019-10" db="EMBL/GenBank/DDBJ databases">
        <title>WGS of Leuconostoc mesenteroides.</title>
        <authorList>
            <person name="Melo Bolivar J."/>
            <person name="Marino-Ramirez L."/>
            <person name="Villamil Diaz L.M."/>
        </authorList>
    </citation>
    <scope>NUCLEOTIDE SEQUENCE [LARGE SCALE GENOMIC DNA]</scope>
    <source>
        <strain evidence="4 5">M11</strain>
    </source>
</reference>
<dbReference type="Gene3D" id="3.30.572.10">
    <property type="entry name" value="Thymidylate synthase/dCMP hydroxymethylase domain"/>
    <property type="match status" value="1"/>
</dbReference>
<dbReference type="PANTHER" id="PTHR11548:SF9">
    <property type="entry name" value="THYMIDYLATE SYNTHASE"/>
    <property type="match status" value="1"/>
</dbReference>
<comment type="caution">
    <text evidence="4">The sequence shown here is derived from an EMBL/GenBank/DDBJ whole genome shotgun (WGS) entry which is preliminary data.</text>
</comment>
<dbReference type="GO" id="GO:0004799">
    <property type="term" value="F:thymidylate synthase activity"/>
    <property type="evidence" value="ECO:0007669"/>
    <property type="project" value="TreeGrafter"/>
</dbReference>
<dbReference type="AlphaFoldDB" id="A0A843Z061"/>
<dbReference type="CDD" id="cd00351">
    <property type="entry name" value="TS_Pyrimidine_HMase"/>
    <property type="match status" value="1"/>
</dbReference>
<evidence type="ECO:0000256" key="1">
    <source>
        <dbReference type="ARBA" id="ARBA00022603"/>
    </source>
</evidence>